<dbReference type="SMART" id="SM01407">
    <property type="entry name" value="NAC"/>
    <property type="match status" value="1"/>
</dbReference>
<dbReference type="PANTHER" id="PTHR10351">
    <property type="entry name" value="TRANSCRIPTION FACTOR BTF3 FAMILY MEMBER"/>
    <property type="match status" value="1"/>
</dbReference>
<keyword evidence="5" id="KW-1185">Reference proteome</keyword>
<proteinExistence type="inferred from homology"/>
<dbReference type="Proteomes" id="UP000700334">
    <property type="component" value="Unassembled WGS sequence"/>
</dbReference>
<comment type="similarity">
    <text evidence="1 2">Belongs to the NAC-beta family.</text>
</comment>
<feature type="non-terminal residue" evidence="4">
    <location>
        <position position="139"/>
    </location>
</feature>
<evidence type="ECO:0000256" key="2">
    <source>
        <dbReference type="RuleBase" id="RU361272"/>
    </source>
</evidence>
<dbReference type="FunFam" id="2.20.70.30:FF:000001">
    <property type="entry name" value="Transcription factor BTF3 homolog"/>
    <property type="match status" value="1"/>
</dbReference>
<dbReference type="Gene3D" id="2.20.70.30">
    <property type="entry name" value="Nascent polypeptide-associated complex domain"/>
    <property type="match status" value="1"/>
</dbReference>
<evidence type="ECO:0000313" key="5">
    <source>
        <dbReference type="Proteomes" id="UP000700334"/>
    </source>
</evidence>
<dbReference type="InterPro" id="IPR002715">
    <property type="entry name" value="Nas_poly-pep-assoc_cplx_dom"/>
</dbReference>
<dbReference type="CDD" id="cd22055">
    <property type="entry name" value="NAC_BTF3"/>
    <property type="match status" value="1"/>
</dbReference>
<dbReference type="InterPro" id="IPR038187">
    <property type="entry name" value="NAC_A/B_dom_sf"/>
</dbReference>
<dbReference type="PROSITE" id="PS51151">
    <property type="entry name" value="NAC_AB"/>
    <property type="match status" value="1"/>
</dbReference>
<evidence type="ECO:0000313" key="4">
    <source>
        <dbReference type="EMBL" id="KAG8506579.1"/>
    </source>
</evidence>
<evidence type="ECO:0000256" key="1">
    <source>
        <dbReference type="ARBA" id="ARBA00005296"/>
    </source>
</evidence>
<feature type="domain" description="NAC-A/B" evidence="3">
    <location>
        <begin position="16"/>
        <end position="83"/>
    </location>
</feature>
<name>A0A8J5ZL15_GALPY</name>
<reference evidence="4" key="1">
    <citation type="journal article" date="2021" name="Evol. Appl.">
        <title>The genome of the Pyrenean desman and the effects of bottlenecks and inbreeding on the genomic landscape of an endangered species.</title>
        <authorList>
            <person name="Escoda L."/>
            <person name="Castresana J."/>
        </authorList>
    </citation>
    <scope>NUCLEOTIDE SEQUENCE</scope>
    <source>
        <strain evidence="4">IBE-C5619</strain>
    </source>
</reference>
<protein>
    <recommendedName>
        <fullName evidence="2">Transcription factor BTF3</fullName>
    </recommendedName>
</protein>
<evidence type="ECO:0000259" key="3">
    <source>
        <dbReference type="PROSITE" id="PS51151"/>
    </source>
</evidence>
<comment type="caution">
    <text evidence="4">The sequence shown here is derived from an EMBL/GenBank/DDBJ whole genome shotgun (WGS) entry which is preliminary data.</text>
</comment>
<gene>
    <name evidence="4" type="ORF">J0S82_000806</name>
</gene>
<accession>A0A8J5ZL15</accession>
<dbReference type="Pfam" id="PF01849">
    <property type="entry name" value="NAC"/>
    <property type="match status" value="1"/>
</dbReference>
<dbReference type="AlphaFoldDB" id="A0A8J5ZL15"/>
<dbReference type="EMBL" id="JAGFMF010012151">
    <property type="protein sequence ID" value="KAG8506579.1"/>
    <property type="molecule type" value="Genomic_DNA"/>
</dbReference>
<organism evidence="4 5">
    <name type="scientific">Galemys pyrenaicus</name>
    <name type="common">Iberian desman</name>
    <name type="synonym">Pyrenean desman</name>
    <dbReference type="NCBI Taxonomy" id="202257"/>
    <lineage>
        <taxon>Eukaryota</taxon>
        <taxon>Metazoa</taxon>
        <taxon>Chordata</taxon>
        <taxon>Craniata</taxon>
        <taxon>Vertebrata</taxon>
        <taxon>Euteleostomi</taxon>
        <taxon>Mammalia</taxon>
        <taxon>Eutheria</taxon>
        <taxon>Laurasiatheria</taxon>
        <taxon>Eulipotyphla</taxon>
        <taxon>Talpidae</taxon>
        <taxon>Galemys</taxon>
    </lineage>
</organism>
<dbReference type="InterPro" id="IPR039370">
    <property type="entry name" value="BTF3"/>
</dbReference>
<sequence length="139" mass="15995">YFSKKEVVQKTATADDLKKKKLQFPLKKLRVNSIFGIEEMTVFTNEGAVIHFNNLKAKASLVANIFTLALWSCRETKQMTEMLPSILNQLGDWLKHCPNNLWMEKKHPLLLEKDCEGDDDEVPDLVEIFNEVSKNEANN</sequence>
<dbReference type="OrthoDB" id="8033832at2759"/>